<dbReference type="GO" id="GO:0003677">
    <property type="term" value="F:DNA binding"/>
    <property type="evidence" value="ECO:0007669"/>
    <property type="project" value="UniProtKB-KW"/>
</dbReference>
<name>A0A399EX88_9DEIN</name>
<feature type="domain" description="HTH gntR-type" evidence="4">
    <location>
        <begin position="20"/>
        <end position="87"/>
    </location>
</feature>
<protein>
    <submittedName>
        <fullName evidence="5">HTH-type transcriptional repressor RspR</fullName>
    </submittedName>
</protein>
<dbReference type="InterPro" id="IPR008920">
    <property type="entry name" value="TF_FadR/GntR_C"/>
</dbReference>
<dbReference type="PROSITE" id="PS50949">
    <property type="entry name" value="HTH_GNTR"/>
    <property type="match status" value="1"/>
</dbReference>
<accession>A0A399EX88</accession>
<reference evidence="5 6" key="1">
    <citation type="submission" date="2018-08" db="EMBL/GenBank/DDBJ databases">
        <title>Meiothermus luteus KCTC 52599 genome sequencing project.</title>
        <authorList>
            <person name="Da Costa M.S."/>
            <person name="Albuquerque L."/>
            <person name="Raposo P."/>
            <person name="Froufe H.J.C."/>
            <person name="Barroso C.S."/>
            <person name="Egas C."/>
        </authorList>
    </citation>
    <scope>NUCLEOTIDE SEQUENCE [LARGE SCALE GENOMIC DNA]</scope>
    <source>
        <strain evidence="5 6">KCTC 52599</strain>
    </source>
</reference>
<keyword evidence="3" id="KW-0804">Transcription</keyword>
<evidence type="ECO:0000256" key="3">
    <source>
        <dbReference type="ARBA" id="ARBA00023163"/>
    </source>
</evidence>
<evidence type="ECO:0000256" key="2">
    <source>
        <dbReference type="ARBA" id="ARBA00023125"/>
    </source>
</evidence>
<dbReference type="PRINTS" id="PR00035">
    <property type="entry name" value="HTHGNTR"/>
</dbReference>
<dbReference type="Gene3D" id="1.20.120.530">
    <property type="entry name" value="GntR ligand-binding domain-like"/>
    <property type="match status" value="1"/>
</dbReference>
<gene>
    <name evidence="5" type="primary">rspR_1</name>
    <name evidence="5" type="ORF">Mlute_00696</name>
</gene>
<dbReference type="GO" id="GO:0003700">
    <property type="term" value="F:DNA-binding transcription factor activity"/>
    <property type="evidence" value="ECO:0007669"/>
    <property type="project" value="InterPro"/>
</dbReference>
<proteinExistence type="predicted"/>
<evidence type="ECO:0000313" key="5">
    <source>
        <dbReference type="EMBL" id="RIH88280.1"/>
    </source>
</evidence>
<keyword evidence="2" id="KW-0238">DNA-binding</keyword>
<dbReference type="InterPro" id="IPR036390">
    <property type="entry name" value="WH_DNA-bd_sf"/>
</dbReference>
<dbReference type="Pfam" id="PF00392">
    <property type="entry name" value="GntR"/>
    <property type="match status" value="1"/>
</dbReference>
<evidence type="ECO:0000313" key="6">
    <source>
        <dbReference type="Proteomes" id="UP000265800"/>
    </source>
</evidence>
<dbReference type="CDD" id="cd07377">
    <property type="entry name" value="WHTH_GntR"/>
    <property type="match status" value="1"/>
</dbReference>
<dbReference type="Pfam" id="PF07729">
    <property type="entry name" value="FCD"/>
    <property type="match status" value="1"/>
</dbReference>
<dbReference type="SMART" id="SM00345">
    <property type="entry name" value="HTH_GNTR"/>
    <property type="match status" value="1"/>
</dbReference>
<dbReference type="SUPFAM" id="SSF48008">
    <property type="entry name" value="GntR ligand-binding domain-like"/>
    <property type="match status" value="1"/>
</dbReference>
<dbReference type="PANTHER" id="PTHR43537:SF24">
    <property type="entry name" value="GLUCONATE OPERON TRANSCRIPTIONAL REPRESSOR"/>
    <property type="match status" value="1"/>
</dbReference>
<dbReference type="InterPro" id="IPR000524">
    <property type="entry name" value="Tscrpt_reg_HTH_GntR"/>
</dbReference>
<dbReference type="InterPro" id="IPR011711">
    <property type="entry name" value="GntR_C"/>
</dbReference>
<organism evidence="5 6">
    <name type="scientific">Meiothermus luteus</name>
    <dbReference type="NCBI Taxonomy" id="2026184"/>
    <lineage>
        <taxon>Bacteria</taxon>
        <taxon>Thermotogati</taxon>
        <taxon>Deinococcota</taxon>
        <taxon>Deinococci</taxon>
        <taxon>Thermales</taxon>
        <taxon>Thermaceae</taxon>
        <taxon>Meiothermus</taxon>
    </lineage>
</organism>
<dbReference type="AlphaFoldDB" id="A0A399EX88"/>
<sequence>MGWSVEMYTVYSMPPFERPHSVREAAYAHLREAILGGLLPPGARILEAGLAQELGVSRTPVREALQRLAQEGLVELSPGRGARVRVLSLEEVREVYDLRALLEGEAAALAAQRARPTELEALGRLLLALETLPPQDHTRQMQVDFAFHTALVEAAHHKTLARVYAGLRSSLALARGFQPTLSQHPETRRQHRAILAALKDRDPERAAQAARLHIFHFRNLIVQSLAEATGV</sequence>
<comment type="caution">
    <text evidence="5">The sequence shown here is derived from an EMBL/GenBank/DDBJ whole genome shotgun (WGS) entry which is preliminary data.</text>
</comment>
<keyword evidence="6" id="KW-1185">Reference proteome</keyword>
<evidence type="ECO:0000259" key="4">
    <source>
        <dbReference type="PROSITE" id="PS50949"/>
    </source>
</evidence>
<evidence type="ECO:0000256" key="1">
    <source>
        <dbReference type="ARBA" id="ARBA00023015"/>
    </source>
</evidence>
<dbReference type="Gene3D" id="1.10.10.10">
    <property type="entry name" value="Winged helix-like DNA-binding domain superfamily/Winged helix DNA-binding domain"/>
    <property type="match status" value="1"/>
</dbReference>
<keyword evidence="1" id="KW-0805">Transcription regulation</keyword>
<dbReference type="SUPFAM" id="SSF46785">
    <property type="entry name" value="Winged helix' DNA-binding domain"/>
    <property type="match status" value="1"/>
</dbReference>
<dbReference type="Proteomes" id="UP000265800">
    <property type="component" value="Unassembled WGS sequence"/>
</dbReference>
<dbReference type="SMART" id="SM00895">
    <property type="entry name" value="FCD"/>
    <property type="match status" value="1"/>
</dbReference>
<dbReference type="EMBL" id="QWKZ01000014">
    <property type="protein sequence ID" value="RIH88280.1"/>
    <property type="molecule type" value="Genomic_DNA"/>
</dbReference>
<dbReference type="PANTHER" id="PTHR43537">
    <property type="entry name" value="TRANSCRIPTIONAL REGULATOR, GNTR FAMILY"/>
    <property type="match status" value="1"/>
</dbReference>
<dbReference type="InterPro" id="IPR036388">
    <property type="entry name" value="WH-like_DNA-bd_sf"/>
</dbReference>